<evidence type="ECO:0000313" key="3">
    <source>
        <dbReference type="Proteomes" id="UP001243330"/>
    </source>
</evidence>
<dbReference type="Proteomes" id="UP001243330">
    <property type="component" value="Unassembled WGS sequence"/>
</dbReference>
<protein>
    <submittedName>
        <fullName evidence="2">Uncharacterized protein</fullName>
    </submittedName>
</protein>
<feature type="region of interest" description="Disordered" evidence="1">
    <location>
        <begin position="32"/>
        <end position="89"/>
    </location>
</feature>
<evidence type="ECO:0000256" key="1">
    <source>
        <dbReference type="SAM" id="MobiDB-lite"/>
    </source>
</evidence>
<comment type="caution">
    <text evidence="2">The sequence shown here is derived from an EMBL/GenBank/DDBJ whole genome shotgun (WGS) entry which is preliminary data.</text>
</comment>
<dbReference type="EMBL" id="JAQOWY010000857">
    <property type="protein sequence ID" value="KAK1838308.1"/>
    <property type="molecule type" value="Genomic_DNA"/>
</dbReference>
<feature type="compositionally biased region" description="Basic and acidic residues" evidence="1">
    <location>
        <begin position="74"/>
        <end position="87"/>
    </location>
</feature>
<evidence type="ECO:0000313" key="2">
    <source>
        <dbReference type="EMBL" id="KAK1838308.1"/>
    </source>
</evidence>
<accession>A0AAD9E846</accession>
<gene>
    <name evidence="2" type="ORF">CCHR01_19068</name>
</gene>
<keyword evidence="3" id="KW-1185">Reference proteome</keyword>
<proteinExistence type="predicted"/>
<name>A0AAD9E846_9PEZI</name>
<sequence>MARFNDRIALKFQTVQKRLARVVITVKIVPAAKQASSSKGESSIKKPPYEDDEDDDGDQPRGTKKNKFKTLRGLKQDAPESEFRLRQEAQGMVQPIHGLMTSLRLSIHNSRVFGQV</sequence>
<organism evidence="2 3">
    <name type="scientific">Colletotrichum chrysophilum</name>
    <dbReference type="NCBI Taxonomy" id="1836956"/>
    <lineage>
        <taxon>Eukaryota</taxon>
        <taxon>Fungi</taxon>
        <taxon>Dikarya</taxon>
        <taxon>Ascomycota</taxon>
        <taxon>Pezizomycotina</taxon>
        <taxon>Sordariomycetes</taxon>
        <taxon>Hypocreomycetidae</taxon>
        <taxon>Glomerellales</taxon>
        <taxon>Glomerellaceae</taxon>
        <taxon>Colletotrichum</taxon>
        <taxon>Colletotrichum gloeosporioides species complex</taxon>
    </lineage>
</organism>
<dbReference type="AlphaFoldDB" id="A0AAD9E846"/>
<reference evidence="2" key="1">
    <citation type="submission" date="2023-01" db="EMBL/GenBank/DDBJ databases">
        <title>Colletotrichum chrysophilum M932 genome sequence.</title>
        <authorList>
            <person name="Baroncelli R."/>
        </authorList>
    </citation>
    <scope>NUCLEOTIDE SEQUENCE</scope>
    <source>
        <strain evidence="2">M932</strain>
    </source>
</reference>
<feature type="compositionally biased region" description="Basic residues" evidence="1">
    <location>
        <begin position="62"/>
        <end position="72"/>
    </location>
</feature>